<dbReference type="GeneID" id="10506158"/>
<organism evidence="3 4">
    <name type="scientific">Dictyostelium purpureum</name>
    <name type="common">Slime mold</name>
    <dbReference type="NCBI Taxonomy" id="5786"/>
    <lineage>
        <taxon>Eukaryota</taxon>
        <taxon>Amoebozoa</taxon>
        <taxon>Evosea</taxon>
        <taxon>Eumycetozoa</taxon>
        <taxon>Dictyostelia</taxon>
        <taxon>Dictyosteliales</taxon>
        <taxon>Dictyosteliaceae</taxon>
        <taxon>Dictyostelium</taxon>
    </lineage>
</organism>
<dbReference type="eggNOG" id="KOG1502">
    <property type="taxonomic scope" value="Eukaryota"/>
</dbReference>
<dbReference type="PANTHER" id="PTHR10366:SF596">
    <property type="entry name" value="NAD-DEPENDENT EPIMERASE_DEHYDRATASE FAMILY PROTEIN"/>
    <property type="match status" value="1"/>
</dbReference>
<dbReference type="InterPro" id="IPR036291">
    <property type="entry name" value="NAD(P)-bd_dom_sf"/>
</dbReference>
<dbReference type="SUPFAM" id="SSF51735">
    <property type="entry name" value="NAD(P)-binding Rossmann-fold domains"/>
    <property type="match status" value="1"/>
</dbReference>
<dbReference type="PANTHER" id="PTHR10366">
    <property type="entry name" value="NAD DEPENDENT EPIMERASE/DEHYDRATASE"/>
    <property type="match status" value="1"/>
</dbReference>
<evidence type="ECO:0000259" key="2">
    <source>
        <dbReference type="Pfam" id="PF01370"/>
    </source>
</evidence>
<dbReference type="InterPro" id="IPR050425">
    <property type="entry name" value="NAD(P)_dehydrat-like"/>
</dbReference>
<dbReference type="FunCoup" id="F1A3A5">
    <property type="interactions" value="80"/>
</dbReference>
<dbReference type="InParanoid" id="F1A3A5"/>
<sequence>MINNNINNFKKVVVTGASGYIASLIIKDLLTDNSIEQIVAIVRDKNNVQKYKFLTDLEGASKLVLESGDLETANYEEIFKDADAVLHIASPYIYKSDNPETEIVKPAIAGNVRVLDAASKHPSIKKVVITSSSAAVTDLAKKKEVYNEDDWNDGSNISAPYQFSKYLAEKATWNYKETHPNTHFEIVIINPAFVLGPGLKGYPSLNTSLTTFRDSLLGSCDPAVSNRLVGLIDVRDVAKAHINALKATPNTELLHPNRYLMANTVITFAGMCDLARELFPQFDIKGCEFDSTLSPHKYKLESKSPLKLKQYIDTKTTIKECIEFLIESNFYKPTLKA</sequence>
<dbReference type="FunFam" id="3.40.50.720:FF:001069">
    <property type="entry name" value="Uncharacterized protein"/>
    <property type="match status" value="1"/>
</dbReference>
<name>F1A3A5_DICPU</name>
<dbReference type="Pfam" id="PF01370">
    <property type="entry name" value="Epimerase"/>
    <property type="match status" value="1"/>
</dbReference>
<dbReference type="EMBL" id="GL871449">
    <property type="protein sequence ID" value="EGC29320.1"/>
    <property type="molecule type" value="Genomic_DNA"/>
</dbReference>
<evidence type="ECO:0000313" key="3">
    <source>
        <dbReference type="EMBL" id="EGC29320.1"/>
    </source>
</evidence>
<dbReference type="RefSeq" id="XP_003294152.1">
    <property type="nucleotide sequence ID" value="XM_003294104.1"/>
</dbReference>
<proteinExistence type="predicted"/>
<protein>
    <recommendedName>
        <fullName evidence="2">NAD-dependent epimerase/dehydratase domain-containing protein</fullName>
    </recommendedName>
</protein>
<dbReference type="InterPro" id="IPR001509">
    <property type="entry name" value="Epimerase_deHydtase"/>
</dbReference>
<dbReference type="STRING" id="5786.F1A3A5"/>
<dbReference type="GO" id="GO:0016616">
    <property type="term" value="F:oxidoreductase activity, acting on the CH-OH group of donors, NAD or NADP as acceptor"/>
    <property type="evidence" value="ECO:0000318"/>
    <property type="project" value="GO_Central"/>
</dbReference>
<evidence type="ECO:0000313" key="4">
    <source>
        <dbReference type="Proteomes" id="UP000001064"/>
    </source>
</evidence>
<keyword evidence="4" id="KW-1185">Reference proteome</keyword>
<dbReference type="OMA" id="KPECTGQ"/>
<dbReference type="VEuPathDB" id="AmoebaDB:DICPUDRAFT_159101"/>
<reference evidence="4" key="1">
    <citation type="journal article" date="2011" name="Genome Biol.">
        <title>Comparative genomics of the social amoebae Dictyostelium discoideum and Dictyostelium purpureum.</title>
        <authorList>
            <consortium name="US DOE Joint Genome Institute (JGI-PGF)"/>
            <person name="Sucgang R."/>
            <person name="Kuo A."/>
            <person name="Tian X."/>
            <person name="Salerno W."/>
            <person name="Parikh A."/>
            <person name="Feasley C.L."/>
            <person name="Dalin E."/>
            <person name="Tu H."/>
            <person name="Huang E."/>
            <person name="Barry K."/>
            <person name="Lindquist E."/>
            <person name="Shapiro H."/>
            <person name="Bruce D."/>
            <person name="Schmutz J."/>
            <person name="Salamov A."/>
            <person name="Fey P."/>
            <person name="Gaudet P."/>
            <person name="Anjard C."/>
            <person name="Babu M.M."/>
            <person name="Basu S."/>
            <person name="Bushmanova Y."/>
            <person name="van der Wel H."/>
            <person name="Katoh-Kurasawa M."/>
            <person name="Dinh C."/>
            <person name="Coutinho P.M."/>
            <person name="Saito T."/>
            <person name="Elias M."/>
            <person name="Schaap P."/>
            <person name="Kay R.R."/>
            <person name="Henrissat B."/>
            <person name="Eichinger L."/>
            <person name="Rivero F."/>
            <person name="Putnam N.H."/>
            <person name="West C.M."/>
            <person name="Loomis W.F."/>
            <person name="Chisholm R.L."/>
            <person name="Shaulsky G."/>
            <person name="Strassmann J.E."/>
            <person name="Queller D.C."/>
            <person name="Kuspa A."/>
            <person name="Grigoriev I.V."/>
        </authorList>
    </citation>
    <scope>NUCLEOTIDE SEQUENCE [LARGE SCALE GENOMIC DNA]</scope>
    <source>
        <strain evidence="4">QSDP1</strain>
    </source>
</reference>
<gene>
    <name evidence="3" type="ORF">DICPUDRAFT_159101</name>
</gene>
<accession>F1A3A5</accession>
<evidence type="ECO:0000256" key="1">
    <source>
        <dbReference type="ARBA" id="ARBA00023002"/>
    </source>
</evidence>
<keyword evidence="1" id="KW-0560">Oxidoreductase</keyword>
<dbReference type="Proteomes" id="UP000001064">
    <property type="component" value="Unassembled WGS sequence"/>
</dbReference>
<dbReference type="Gene3D" id="3.40.50.720">
    <property type="entry name" value="NAD(P)-binding Rossmann-like Domain"/>
    <property type="match status" value="1"/>
</dbReference>
<dbReference type="AlphaFoldDB" id="F1A3A5"/>
<feature type="domain" description="NAD-dependent epimerase/dehydratase" evidence="2">
    <location>
        <begin position="12"/>
        <end position="247"/>
    </location>
</feature>
<dbReference type="OrthoDB" id="17358at2759"/>
<dbReference type="KEGG" id="dpp:DICPUDRAFT_159101"/>